<proteinExistence type="predicted"/>
<dbReference type="Proteomes" id="UP000521872">
    <property type="component" value="Unassembled WGS sequence"/>
</dbReference>
<reference evidence="2 3" key="1">
    <citation type="submission" date="2019-12" db="EMBL/GenBank/DDBJ databases">
        <authorList>
            <person name="Floudas D."/>
            <person name="Bentzer J."/>
            <person name="Ahren D."/>
            <person name="Johansson T."/>
            <person name="Persson P."/>
            <person name="Tunlid A."/>
        </authorList>
    </citation>
    <scope>NUCLEOTIDE SEQUENCE [LARGE SCALE GENOMIC DNA]</scope>
    <source>
        <strain evidence="2 3">CBS 102.39</strain>
    </source>
</reference>
<evidence type="ECO:0000313" key="3">
    <source>
        <dbReference type="Proteomes" id="UP000521872"/>
    </source>
</evidence>
<evidence type="ECO:0000313" key="2">
    <source>
        <dbReference type="EMBL" id="KAF4612893.1"/>
    </source>
</evidence>
<dbReference type="AlphaFoldDB" id="A0A8H4QL27"/>
<feature type="region of interest" description="Disordered" evidence="1">
    <location>
        <begin position="45"/>
        <end position="142"/>
    </location>
</feature>
<gene>
    <name evidence="2" type="ORF">D9613_011115</name>
</gene>
<keyword evidence="3" id="KW-1185">Reference proteome</keyword>
<evidence type="ECO:0000256" key="1">
    <source>
        <dbReference type="SAM" id="MobiDB-lite"/>
    </source>
</evidence>
<organism evidence="2 3">
    <name type="scientific">Agrocybe pediades</name>
    <dbReference type="NCBI Taxonomy" id="84607"/>
    <lineage>
        <taxon>Eukaryota</taxon>
        <taxon>Fungi</taxon>
        <taxon>Dikarya</taxon>
        <taxon>Basidiomycota</taxon>
        <taxon>Agaricomycotina</taxon>
        <taxon>Agaricomycetes</taxon>
        <taxon>Agaricomycetidae</taxon>
        <taxon>Agaricales</taxon>
        <taxon>Agaricineae</taxon>
        <taxon>Strophariaceae</taxon>
        <taxon>Agrocybe</taxon>
    </lineage>
</organism>
<feature type="compositionally biased region" description="Basic and acidic residues" evidence="1">
    <location>
        <begin position="75"/>
        <end position="85"/>
    </location>
</feature>
<feature type="compositionally biased region" description="Polar residues" evidence="1">
    <location>
        <begin position="102"/>
        <end position="114"/>
    </location>
</feature>
<name>A0A8H4QL27_9AGAR</name>
<sequence>MSSNQKFTAKEQQEIQHLQEVINSGAKTSVNEKQIAEAKLYDLEKSKEPAPHNHKHRVQGDVGGETKVTSSNMMHNDEAFEKFEMGGDSSYHRGSGSAGSKVLNQAASDQQSVLMNHKASGHAKERSNETIQDNEFSLHGPQ</sequence>
<protein>
    <submittedName>
        <fullName evidence="2">Uncharacterized protein</fullName>
    </submittedName>
</protein>
<dbReference type="EMBL" id="JAACJL010000046">
    <property type="protein sequence ID" value="KAF4612893.1"/>
    <property type="molecule type" value="Genomic_DNA"/>
</dbReference>
<comment type="caution">
    <text evidence="2">The sequence shown here is derived from an EMBL/GenBank/DDBJ whole genome shotgun (WGS) entry which is preliminary data.</text>
</comment>
<accession>A0A8H4QL27</accession>